<comment type="similarity">
    <text evidence="1 6">Belongs to the eukaryotic diacylglycerol kinase family.</text>
</comment>
<keyword evidence="4 6" id="KW-0418">Kinase</keyword>
<evidence type="ECO:0000313" key="9">
    <source>
        <dbReference type="Proteomes" id="UP000601435"/>
    </source>
</evidence>
<dbReference type="GO" id="GO:0016020">
    <property type="term" value="C:membrane"/>
    <property type="evidence" value="ECO:0007669"/>
    <property type="project" value="TreeGrafter"/>
</dbReference>
<dbReference type="EMBL" id="CAJNJA010006616">
    <property type="protein sequence ID" value="CAE7212980.1"/>
    <property type="molecule type" value="Genomic_DNA"/>
</dbReference>
<proteinExistence type="inferred from homology"/>
<dbReference type="PROSITE" id="PS50146">
    <property type="entry name" value="DAGK"/>
    <property type="match status" value="1"/>
</dbReference>
<keyword evidence="5 6" id="KW-0067">ATP-binding</keyword>
<dbReference type="OrthoDB" id="242257at2759"/>
<accession>A0A812JPH2</accession>
<dbReference type="SUPFAM" id="SSF111331">
    <property type="entry name" value="NAD kinase/diacylglycerol kinase-like"/>
    <property type="match status" value="1"/>
</dbReference>
<name>A0A812JPH2_9DINO</name>
<organism evidence="8 9">
    <name type="scientific">Symbiodinium necroappetens</name>
    <dbReference type="NCBI Taxonomy" id="1628268"/>
    <lineage>
        <taxon>Eukaryota</taxon>
        <taxon>Sar</taxon>
        <taxon>Alveolata</taxon>
        <taxon>Dinophyceae</taxon>
        <taxon>Suessiales</taxon>
        <taxon>Symbiodiniaceae</taxon>
        <taxon>Symbiodinium</taxon>
    </lineage>
</organism>
<dbReference type="PANTHER" id="PTHR11255">
    <property type="entry name" value="DIACYLGLYCEROL KINASE"/>
    <property type="match status" value="1"/>
</dbReference>
<gene>
    <name evidence="8" type="primary">DGK2</name>
    <name evidence="8" type="ORF">SNEC2469_LOCUS2269</name>
</gene>
<evidence type="ECO:0000256" key="5">
    <source>
        <dbReference type="ARBA" id="ARBA00022840"/>
    </source>
</evidence>
<evidence type="ECO:0000259" key="7">
    <source>
        <dbReference type="PROSITE" id="PS50146"/>
    </source>
</evidence>
<dbReference type="GO" id="GO:0007200">
    <property type="term" value="P:phospholipase C-activating G protein-coupled receptor signaling pathway"/>
    <property type="evidence" value="ECO:0007669"/>
    <property type="project" value="InterPro"/>
</dbReference>
<evidence type="ECO:0000256" key="1">
    <source>
        <dbReference type="ARBA" id="ARBA00009280"/>
    </source>
</evidence>
<dbReference type="InterPro" id="IPR017438">
    <property type="entry name" value="ATP-NAD_kinase_N"/>
</dbReference>
<dbReference type="InterPro" id="IPR001206">
    <property type="entry name" value="Diacylglycerol_kinase_cat_dom"/>
</dbReference>
<feature type="domain" description="DAGKc" evidence="7">
    <location>
        <begin position="9"/>
        <end position="168"/>
    </location>
</feature>
<dbReference type="SMART" id="SM00046">
    <property type="entry name" value="DAGKc"/>
    <property type="match status" value="1"/>
</dbReference>
<evidence type="ECO:0000256" key="6">
    <source>
        <dbReference type="RuleBase" id="RU361128"/>
    </source>
</evidence>
<dbReference type="GO" id="GO:0005524">
    <property type="term" value="F:ATP binding"/>
    <property type="evidence" value="ECO:0007669"/>
    <property type="project" value="UniProtKB-KW"/>
</dbReference>
<keyword evidence="2 6" id="KW-0808">Transferase</keyword>
<dbReference type="AlphaFoldDB" id="A0A812JPH2"/>
<evidence type="ECO:0000313" key="8">
    <source>
        <dbReference type="EMBL" id="CAE7212980.1"/>
    </source>
</evidence>
<dbReference type="Pfam" id="PF00609">
    <property type="entry name" value="DAGK_acc"/>
    <property type="match status" value="1"/>
</dbReference>
<evidence type="ECO:0000256" key="2">
    <source>
        <dbReference type="ARBA" id="ARBA00022679"/>
    </source>
</evidence>
<dbReference type="SMART" id="SM00045">
    <property type="entry name" value="DAGKa"/>
    <property type="match status" value="1"/>
</dbReference>
<dbReference type="EC" id="2.7.1.107" evidence="6"/>
<sequence length="433" mass="48428">MASAGSDDADAEHVFLFVNPLSGGQVGAELLEIPQPFSIPIPLTTRRARLHVFSLLEGIAGNKQGFQVMRDILSTCDMVRVFVGGGDGTVMWVVQEAELHRINPQRMRIGMVPLGTGNDFSRSLGWGGRNPDASALLKDDCEMLKMMLKDWLKAPTSLHDVWKVTLKVDAEDGTIYRKDAPVRKDGHDVKELETFMILYCGIAKDAELAYNVELNRTKSQFLNKLVYIWQGLMISLHFFCCVGQRVHRVLRGLYHGTSPQAPSVFEVGLRHKGPRLYSNPEMILCLNIDSYAGGTARHLWSSSWRYGTSQPLCEDLLDTEQDPSDGQLEVLTLSRLLRAAMPTQKVLGGRRVFQGAPLHFEFKQRNYRDVITFFQVDGESYKLQNPISLTIQHHQQIRVLSKADSPRMGCCGSSLLCHTSDSGTDSTTDMEEP</sequence>
<evidence type="ECO:0000256" key="3">
    <source>
        <dbReference type="ARBA" id="ARBA00022741"/>
    </source>
</evidence>
<evidence type="ECO:0000256" key="4">
    <source>
        <dbReference type="ARBA" id="ARBA00022777"/>
    </source>
</evidence>
<dbReference type="InterPro" id="IPR000756">
    <property type="entry name" value="Diacylglycerol_kin_accessory"/>
</dbReference>
<dbReference type="PANTHER" id="PTHR11255:SF121">
    <property type="entry name" value="DIACYLGLYCEROL KINASE (ATP)"/>
    <property type="match status" value="1"/>
</dbReference>
<dbReference type="GO" id="GO:0004143">
    <property type="term" value="F:ATP-dependent diacylglycerol kinase activity"/>
    <property type="evidence" value="ECO:0007669"/>
    <property type="project" value="UniProtKB-EC"/>
</dbReference>
<comment type="caution">
    <text evidence="8">The sequence shown here is derived from an EMBL/GenBank/DDBJ whole genome shotgun (WGS) entry which is preliminary data.</text>
</comment>
<dbReference type="InterPro" id="IPR016064">
    <property type="entry name" value="NAD/diacylglycerol_kinase_sf"/>
</dbReference>
<keyword evidence="9" id="KW-1185">Reference proteome</keyword>
<comment type="catalytic activity">
    <reaction evidence="6">
        <text>a 1,2-diacyl-sn-glycerol + ATP = a 1,2-diacyl-sn-glycero-3-phosphate + ADP + H(+)</text>
        <dbReference type="Rhea" id="RHEA:10272"/>
        <dbReference type="ChEBI" id="CHEBI:15378"/>
        <dbReference type="ChEBI" id="CHEBI:17815"/>
        <dbReference type="ChEBI" id="CHEBI:30616"/>
        <dbReference type="ChEBI" id="CHEBI:58608"/>
        <dbReference type="ChEBI" id="CHEBI:456216"/>
        <dbReference type="EC" id="2.7.1.107"/>
    </reaction>
</comment>
<dbReference type="Pfam" id="PF00781">
    <property type="entry name" value="DAGK_cat"/>
    <property type="match status" value="1"/>
</dbReference>
<dbReference type="Proteomes" id="UP000601435">
    <property type="component" value="Unassembled WGS sequence"/>
</dbReference>
<dbReference type="Gene3D" id="3.40.50.10330">
    <property type="entry name" value="Probable inorganic polyphosphate/atp-NAD kinase, domain 1"/>
    <property type="match status" value="1"/>
</dbReference>
<dbReference type="InterPro" id="IPR037607">
    <property type="entry name" value="DGK"/>
</dbReference>
<reference evidence="8" key="1">
    <citation type="submission" date="2021-02" db="EMBL/GenBank/DDBJ databases">
        <authorList>
            <person name="Dougan E. K."/>
            <person name="Rhodes N."/>
            <person name="Thang M."/>
            <person name="Chan C."/>
        </authorList>
    </citation>
    <scope>NUCLEOTIDE SEQUENCE</scope>
</reference>
<keyword evidence="3 6" id="KW-0547">Nucleotide-binding</keyword>
<protein>
    <recommendedName>
        <fullName evidence="6">Diacylglycerol kinase</fullName>
        <shortName evidence="6">DAG kinase</shortName>
        <ecNumber evidence="6">2.7.1.107</ecNumber>
    </recommendedName>
</protein>